<evidence type="ECO:0000313" key="3">
    <source>
        <dbReference type="Proteomes" id="UP000276733"/>
    </source>
</evidence>
<dbReference type="AlphaFoldDB" id="A0A7Z9CA90"/>
<comment type="caution">
    <text evidence="2">The sequence shown here is derived from an EMBL/GenBank/DDBJ whole genome shotgun (WGS) entry which is preliminary data.</text>
</comment>
<keyword evidence="2" id="KW-0378">Hydrolase</keyword>
<name>A0A7Z9CA90_CAPOC</name>
<dbReference type="Gene3D" id="2.60.40.2340">
    <property type="match status" value="2"/>
</dbReference>
<feature type="region of interest" description="Disordered" evidence="1">
    <location>
        <begin position="116"/>
        <end position="146"/>
    </location>
</feature>
<accession>A0A7Z9CA90</accession>
<evidence type="ECO:0000256" key="1">
    <source>
        <dbReference type="SAM" id="MobiDB-lite"/>
    </source>
</evidence>
<dbReference type="Proteomes" id="UP000276733">
    <property type="component" value="Unassembled WGS sequence"/>
</dbReference>
<organism evidence="2 3">
    <name type="scientific">Capnocytophaga ochracea</name>
    <dbReference type="NCBI Taxonomy" id="1018"/>
    <lineage>
        <taxon>Bacteria</taxon>
        <taxon>Pseudomonadati</taxon>
        <taxon>Bacteroidota</taxon>
        <taxon>Flavobacteriia</taxon>
        <taxon>Flavobacteriales</taxon>
        <taxon>Flavobacteriaceae</taxon>
        <taxon>Capnocytophaga</taxon>
    </lineage>
</organism>
<protein>
    <submittedName>
        <fullName evidence="2">Glycoside hydrolase</fullName>
    </submittedName>
</protein>
<evidence type="ECO:0000313" key="2">
    <source>
        <dbReference type="EMBL" id="VDG81829.1"/>
    </source>
</evidence>
<gene>
    <name evidence="2" type="ORF">NCTC11458_01124</name>
</gene>
<dbReference type="RefSeq" id="WP_258868760.1">
    <property type="nucleotide sequence ID" value="NZ_UYIQ01000001.1"/>
</dbReference>
<reference evidence="2 3" key="1">
    <citation type="submission" date="2018-11" db="EMBL/GenBank/DDBJ databases">
        <authorList>
            <consortium name="Pathogen Informatics"/>
        </authorList>
    </citation>
    <scope>NUCLEOTIDE SEQUENCE [LARGE SCALE GENOMIC DNA]</scope>
    <source>
        <strain evidence="2 3">NCTC11458</strain>
    </source>
</reference>
<dbReference type="PROSITE" id="PS51257">
    <property type="entry name" value="PROKAR_LIPOPROTEIN"/>
    <property type="match status" value="1"/>
</dbReference>
<dbReference type="EMBL" id="UYIQ01000001">
    <property type="protein sequence ID" value="VDG81829.1"/>
    <property type="molecule type" value="Genomic_DNA"/>
</dbReference>
<sequence length="646" mass="72546">MKKLYTTLVCLLLILGCKDDKDETLPLSAEKNILSFVFTLNDTPYSATISGTTISAQLPADTSLTTLTPTISISKGATISPNTGIAQDFSKEVSYTVTAENKSTKTYKVMVTKKEKDDGKDDDNDGKDDDNNGKDDDNNGNDNGTKSSKAEILAITFTNIDYPEDVTVLDKGETYIKLEVPEGTNIKALTSSITISERATIEPKSGATLDYSQGVRYTITAEDKTEKIFYVIVEEGYNSFEKSFELLTKNTEYLKGGDVISIEVGRLKPRHKNIKAYISYNNKSKVEAKIKNIDYNKKLIDVVLPNTYTNGAYEIKIKVSDGKKENEGSVYFFLNQGTPFFKGVLSESGIPRQRVLLPNEEFTAGVYINPNDKENYSFYLRKNGQDYSLIVKKIDTYYNTIRFETPKKPTTPLESGSDFQFVIKYQGKEYVYPFMIYVQIADIPTKLELDNYSLKKGEEFTVHGECVGIRYQDKHTPLPKLKLIKEDGSFKYIEALRFPEKGILSFYAPFKIPKDFESGKYKWTVTNFVGESAVVDKMITIEGATTPVAPSHLKVTKAEIVDKSAGFFPKQVYITFNEAIGNAKLKAIVFPNLKIENMITYKSAVTSSRLSDNDYNYLMNNLPKGYVLIEENGKEYQAEFSLVKGN</sequence>
<proteinExistence type="predicted"/>
<dbReference type="GO" id="GO:0016787">
    <property type="term" value="F:hydrolase activity"/>
    <property type="evidence" value="ECO:0007669"/>
    <property type="project" value="UniProtKB-KW"/>
</dbReference>